<dbReference type="AlphaFoldDB" id="A0AAY5KKR1"/>
<dbReference type="InterPro" id="IPR002470">
    <property type="entry name" value="Peptidase_S9A"/>
</dbReference>
<reference evidence="9" key="2">
    <citation type="submission" date="2025-08" db="UniProtKB">
        <authorList>
            <consortium name="Ensembl"/>
        </authorList>
    </citation>
    <scope>IDENTIFICATION</scope>
</reference>
<dbReference type="GO" id="GO:0006508">
    <property type="term" value="P:proteolysis"/>
    <property type="evidence" value="ECO:0007669"/>
    <property type="project" value="UniProtKB-KW"/>
</dbReference>
<dbReference type="FunFam" id="3.40.50.1820:FF:000050">
    <property type="entry name" value="prolyl endopeptidase-like isoform X2"/>
    <property type="match status" value="1"/>
</dbReference>
<dbReference type="InterPro" id="IPR023302">
    <property type="entry name" value="Pept_S9A_N"/>
</dbReference>
<dbReference type="InterPro" id="IPR029058">
    <property type="entry name" value="AB_hydrolase_fold"/>
</dbReference>
<evidence type="ECO:0000256" key="5">
    <source>
        <dbReference type="ARBA" id="ARBA00045448"/>
    </source>
</evidence>
<gene>
    <name evidence="9" type="primary">PREPL</name>
</gene>
<keyword evidence="3 6" id="KW-0378">Hydrolase</keyword>
<dbReference type="GO" id="GO:0005856">
    <property type="term" value="C:cytoskeleton"/>
    <property type="evidence" value="ECO:0007669"/>
    <property type="project" value="TreeGrafter"/>
</dbReference>
<reference evidence="9" key="3">
    <citation type="submission" date="2025-09" db="UniProtKB">
        <authorList>
            <consortium name="Ensembl"/>
        </authorList>
    </citation>
    <scope>IDENTIFICATION</scope>
</reference>
<feature type="domain" description="Peptidase S9A N-terminal" evidence="8">
    <location>
        <begin position="155"/>
        <end position="432"/>
    </location>
</feature>
<dbReference type="SUPFAM" id="SSF50993">
    <property type="entry name" value="Peptidase/esterase 'gauge' domain"/>
    <property type="match status" value="1"/>
</dbReference>
<evidence type="ECO:0000256" key="3">
    <source>
        <dbReference type="ARBA" id="ARBA00022801"/>
    </source>
</evidence>
<dbReference type="Gene3D" id="3.40.50.1820">
    <property type="entry name" value="alpha/beta hydrolase"/>
    <property type="match status" value="1"/>
</dbReference>
<name>A0AAY5KKR1_ESOLU</name>
<comment type="similarity">
    <text evidence="1 6">Belongs to the peptidase S9A family.</text>
</comment>
<dbReference type="GeneTree" id="ENSGT00530000063426"/>
<dbReference type="Gene3D" id="2.130.10.120">
    <property type="entry name" value="Prolyl oligopeptidase, N-terminal domain"/>
    <property type="match status" value="1"/>
</dbReference>
<dbReference type="GO" id="GO:0004252">
    <property type="term" value="F:serine-type endopeptidase activity"/>
    <property type="evidence" value="ECO:0007669"/>
    <property type="project" value="UniProtKB-UniRule"/>
</dbReference>
<feature type="domain" description="Peptidase S9 prolyl oligopeptidase catalytic" evidence="7">
    <location>
        <begin position="497"/>
        <end position="723"/>
    </location>
</feature>
<reference evidence="9 10" key="1">
    <citation type="submission" date="2020-02" db="EMBL/GenBank/DDBJ databases">
        <title>Esox lucius (northern pike) genome, fEsoLuc1, primary haplotype.</title>
        <authorList>
            <person name="Myers G."/>
            <person name="Karagic N."/>
            <person name="Meyer A."/>
            <person name="Pippel M."/>
            <person name="Reichard M."/>
            <person name="Winkler S."/>
            <person name="Tracey A."/>
            <person name="Sims Y."/>
            <person name="Howe K."/>
            <person name="Rhie A."/>
            <person name="Formenti G."/>
            <person name="Durbin R."/>
            <person name="Fedrigo O."/>
            <person name="Jarvis E.D."/>
        </authorList>
    </citation>
    <scope>NUCLEOTIDE SEQUENCE [LARGE SCALE GENOMIC DNA]</scope>
</reference>
<evidence type="ECO:0000256" key="6">
    <source>
        <dbReference type="RuleBase" id="RU368024"/>
    </source>
</evidence>
<keyword evidence="2 6" id="KW-0645">Protease</keyword>
<dbReference type="PRINTS" id="PR00862">
    <property type="entry name" value="PROLIGOPTASE"/>
</dbReference>
<evidence type="ECO:0000256" key="4">
    <source>
        <dbReference type="ARBA" id="ARBA00022825"/>
    </source>
</evidence>
<organism evidence="9 10">
    <name type="scientific">Esox lucius</name>
    <name type="common">Northern pike</name>
    <dbReference type="NCBI Taxonomy" id="8010"/>
    <lineage>
        <taxon>Eukaryota</taxon>
        <taxon>Metazoa</taxon>
        <taxon>Chordata</taxon>
        <taxon>Craniata</taxon>
        <taxon>Vertebrata</taxon>
        <taxon>Euteleostomi</taxon>
        <taxon>Actinopterygii</taxon>
        <taxon>Neopterygii</taxon>
        <taxon>Teleostei</taxon>
        <taxon>Protacanthopterygii</taxon>
        <taxon>Esociformes</taxon>
        <taxon>Esocidae</taxon>
        <taxon>Esox</taxon>
    </lineage>
</organism>
<dbReference type="EC" id="3.4.21.-" evidence="6"/>
<dbReference type="InterPro" id="IPR051543">
    <property type="entry name" value="Serine_Peptidase_S9A"/>
</dbReference>
<dbReference type="PANTHER" id="PTHR11757:SF19">
    <property type="entry name" value="PROLYL ENDOPEPTIDASE-LIKE"/>
    <property type="match status" value="1"/>
</dbReference>
<dbReference type="GO" id="GO:0005794">
    <property type="term" value="C:Golgi apparatus"/>
    <property type="evidence" value="ECO:0007669"/>
    <property type="project" value="TreeGrafter"/>
</dbReference>
<evidence type="ECO:0000256" key="2">
    <source>
        <dbReference type="ARBA" id="ARBA00022670"/>
    </source>
</evidence>
<dbReference type="Pfam" id="PF02897">
    <property type="entry name" value="Peptidase_S9_N"/>
    <property type="match status" value="1"/>
</dbReference>
<evidence type="ECO:0000313" key="9">
    <source>
        <dbReference type="Ensembl" id="ENSELUP00000089331.1"/>
    </source>
</evidence>
<keyword evidence="4 6" id="KW-0720">Serine protease</keyword>
<dbReference type="Proteomes" id="UP000265140">
    <property type="component" value="Chromosome 5"/>
</dbReference>
<dbReference type="Pfam" id="PF00326">
    <property type="entry name" value="Peptidase_S9"/>
    <property type="match status" value="1"/>
</dbReference>
<keyword evidence="10" id="KW-1185">Reference proteome</keyword>
<comment type="function">
    <text evidence="5">Serine peptidase whose precise substrate specificity remains unclear. Does not cleave peptides after a arginine or lysine residue. Regulates trans-Golgi network morphology and sorting by regulating the membrane binding of the AP-1 complex. May play a role in the regulation of synaptic vesicle exocytosis.</text>
</comment>
<dbReference type="Ensembl" id="ENSELUT00000103228.1">
    <property type="protein sequence ID" value="ENSELUP00000089331.1"/>
    <property type="gene ID" value="ENSELUG00000012723.3"/>
</dbReference>
<evidence type="ECO:0000259" key="7">
    <source>
        <dbReference type="Pfam" id="PF00326"/>
    </source>
</evidence>
<evidence type="ECO:0000256" key="1">
    <source>
        <dbReference type="ARBA" id="ARBA00005228"/>
    </source>
</evidence>
<accession>A0AAY5KKR1</accession>
<evidence type="ECO:0000259" key="8">
    <source>
        <dbReference type="Pfam" id="PF02897"/>
    </source>
</evidence>
<dbReference type="PANTHER" id="PTHR11757">
    <property type="entry name" value="PROTEASE FAMILY S9A OLIGOPEPTIDASE"/>
    <property type="match status" value="1"/>
</dbReference>
<sequence length="735" mass="82996">MWSMTGLYSCLRVLIWRGKWSRDHCLFTYGRKARIFQTIACRYTVNTYSTTTEYSSQIRTYRSLERSFKKRLRAIYRRFSEVPDNTTVKLCLLLRNTDFKNSCHSTDMQIFPQFHGHNHVYFIEADGIYRMDTRKGDPEPEKVLCLASVGERGGSLQRVRLSPSEQVLAATVKSPHREEARCVLVRLGDGTRALDPPQPLLTVDKVFSFEWATDDILFYSSQQGLGCHRVFRLDLTSPGNSGTLVYHEQQPDVFVEVSLSRDRRLVLVNCSSKRSSEVWLIGSEAPLREPALVQARLPELLYFVEHSHGQLYILANTGPGQEYQVLKAPLLSPTMEHWDPVCTPGTGRAVKDMEVLQNHCVLATRDPSGLLGLQVVPLDQTDTMWSVQLPQWACAIETKRAGLTDSGWLEFLLSSPVHPPVLYCYSPRENNLLLQEEEREERRTPQDYHTTRLEAPSLDGTIVPLTVFHTSVLEELSCAPLLVHVYGAYGTDLNMDFSPDRRLLLEDGWALAYCHVRGGGELGLGWHRRGRMEGKLRGVEDLAACIHRLHDLGVSRPSLTALTARSAGAILAGALCNLHPRLIRAVTLQAPFLDVLGTMQEPGLPLTLEERGEWGDPLADPRHRDAIASYCPVHNITPQLYPSMLLTAYRGDSRVPLAGVMRYVERLREAIHTHLNGHPETESKPTPRVVLDLQTGADHFGPEDFELSLTESARQLAFLHTELGLNQQKTKNRRK</sequence>
<proteinExistence type="inferred from homology"/>
<evidence type="ECO:0000313" key="10">
    <source>
        <dbReference type="Proteomes" id="UP000265140"/>
    </source>
</evidence>
<protein>
    <recommendedName>
        <fullName evidence="6">Prolyl endopeptidase</fullName>
        <ecNumber evidence="6">3.4.21.-</ecNumber>
    </recommendedName>
</protein>
<dbReference type="SUPFAM" id="SSF53474">
    <property type="entry name" value="alpha/beta-Hydrolases"/>
    <property type="match status" value="1"/>
</dbReference>
<dbReference type="InterPro" id="IPR001375">
    <property type="entry name" value="Peptidase_S9_cat"/>
</dbReference>